<organism evidence="3 4">
    <name type="scientific">Sorangium cellulosum</name>
    <name type="common">Polyangium cellulosum</name>
    <dbReference type="NCBI Taxonomy" id="56"/>
    <lineage>
        <taxon>Bacteria</taxon>
        <taxon>Pseudomonadati</taxon>
        <taxon>Myxococcota</taxon>
        <taxon>Polyangia</taxon>
        <taxon>Polyangiales</taxon>
        <taxon>Polyangiaceae</taxon>
        <taxon>Sorangium</taxon>
    </lineage>
</organism>
<dbReference type="Proteomes" id="UP000075604">
    <property type="component" value="Unassembled WGS sequence"/>
</dbReference>
<accession>A0A150T9H4</accession>
<sequence length="147" mass="15679">MAARRGPSFQCTSHLAFSRERAMREDDRPVLDGSFPYARVLRGGTNRGGRQIMSETQSITEPKVENSVNGSAAPAHQADASAAAPATKAPFIETLRERGTSWAGVAIGYGRIALEQAARVLDRTAGRLGELQEKLKKGDVAAAEGAR</sequence>
<name>A0A150T9H4_SORCE</name>
<dbReference type="AlphaFoldDB" id="A0A150T9H4"/>
<evidence type="ECO:0000313" key="5">
    <source>
        <dbReference type="Proteomes" id="UP000075604"/>
    </source>
</evidence>
<dbReference type="EMBL" id="JELX01002048">
    <property type="protein sequence ID" value="KYF56691.1"/>
    <property type="molecule type" value="Genomic_DNA"/>
</dbReference>
<feature type="compositionally biased region" description="Low complexity" evidence="1">
    <location>
        <begin position="72"/>
        <end position="85"/>
    </location>
</feature>
<feature type="compositionally biased region" description="Polar residues" evidence="1">
    <location>
        <begin position="53"/>
        <end position="70"/>
    </location>
</feature>
<protein>
    <submittedName>
        <fullName evidence="3">Uncharacterized protein</fullName>
    </submittedName>
</protein>
<dbReference type="EMBL" id="JEME01003303">
    <property type="protein sequence ID" value="KYG01324.1"/>
    <property type="molecule type" value="Genomic_DNA"/>
</dbReference>
<reference evidence="4 5" key="1">
    <citation type="submission" date="2014-02" db="EMBL/GenBank/DDBJ databases">
        <title>The small core and large imbalanced accessory genome model reveals a collaborative survival strategy of Sorangium cellulosum strains in nature.</title>
        <authorList>
            <person name="Han K."/>
            <person name="Peng R."/>
            <person name="Blom J."/>
            <person name="Li Y.-Z."/>
        </authorList>
    </citation>
    <scope>NUCLEOTIDE SEQUENCE [LARGE SCALE GENOMIC DNA]</scope>
    <source>
        <strain evidence="3 4">So0007-03</strain>
        <strain evidence="2 5">So0157-18</strain>
    </source>
</reference>
<evidence type="ECO:0000313" key="4">
    <source>
        <dbReference type="Proteomes" id="UP000075502"/>
    </source>
</evidence>
<dbReference type="Proteomes" id="UP000075502">
    <property type="component" value="Unassembled WGS sequence"/>
</dbReference>
<evidence type="ECO:0000313" key="2">
    <source>
        <dbReference type="EMBL" id="KYF56691.1"/>
    </source>
</evidence>
<comment type="caution">
    <text evidence="3">The sequence shown here is derived from an EMBL/GenBank/DDBJ whole genome shotgun (WGS) entry which is preliminary data.</text>
</comment>
<gene>
    <name evidence="2" type="ORF">BE04_19070</name>
    <name evidence="3" type="ORF">BE21_06295</name>
</gene>
<evidence type="ECO:0000256" key="1">
    <source>
        <dbReference type="SAM" id="MobiDB-lite"/>
    </source>
</evidence>
<proteinExistence type="predicted"/>
<feature type="region of interest" description="Disordered" evidence="1">
    <location>
        <begin position="42"/>
        <end position="85"/>
    </location>
</feature>
<evidence type="ECO:0000313" key="3">
    <source>
        <dbReference type="EMBL" id="KYG01324.1"/>
    </source>
</evidence>